<evidence type="ECO:0000256" key="3">
    <source>
        <dbReference type="ARBA" id="ARBA00023163"/>
    </source>
</evidence>
<dbReference type="PANTHER" id="PTHR28598:SF1">
    <property type="entry name" value="STAGA COMPLEX 65 SUBUNIT GAMMA"/>
    <property type="match status" value="1"/>
</dbReference>
<evidence type="ECO:0000256" key="2">
    <source>
        <dbReference type="ARBA" id="ARBA00023015"/>
    </source>
</evidence>
<name>A0A6J0BFW5_NEOLC</name>
<dbReference type="InterPro" id="IPR009072">
    <property type="entry name" value="Histone-fold"/>
</dbReference>
<dbReference type="InterPro" id="IPR006565">
    <property type="entry name" value="BTP"/>
</dbReference>
<feature type="domain" description="Bromodomain associated" evidence="6">
    <location>
        <begin position="142"/>
        <end position="211"/>
    </location>
</feature>
<evidence type="ECO:0000256" key="4">
    <source>
        <dbReference type="ARBA" id="ARBA00023242"/>
    </source>
</evidence>
<gene>
    <name evidence="8" type="primary">LOC107219563</name>
</gene>
<feature type="compositionally biased region" description="Polar residues" evidence="5">
    <location>
        <begin position="319"/>
        <end position="333"/>
    </location>
</feature>
<dbReference type="Gene3D" id="1.10.20.10">
    <property type="entry name" value="Histone, subunit A"/>
    <property type="match status" value="1"/>
</dbReference>
<dbReference type="RefSeq" id="XP_015513306.2">
    <property type="nucleotide sequence ID" value="XM_015657820.2"/>
</dbReference>
<evidence type="ECO:0000259" key="6">
    <source>
        <dbReference type="Pfam" id="PF07524"/>
    </source>
</evidence>
<dbReference type="GeneID" id="107219563"/>
<sequence length="341" mass="38422">MKSSKCSTTTAGAHWGELPTKETHKQEIITPDVIENIWRQVMDDTKSSEFDFQTDNQVEYFQLPNINPHVLNTINLHQRLRDLENGGSPGPATEIDGLPLLEVREQMNPFHFSFPHAETETDSKDAKIPDEPPAHPTYLTPETAHGLLRHSVIVLLAHTGFENSSDIAIEAVTDIADQFLKRMTRLLKLAAEQDKCGFPDAVERVLYETGIGGAQSLHDYYQENVLRFEMNMKQTVERAEVERREMELDAGSSRMEQNDGFGGVSFDELDAFGKVCREVPTLQLLDPDLGFPPSLDAGFQMLHSLEQEGLEVEEEEVNVSDSPNSSRQRQSETLSDKRKKV</sequence>
<dbReference type="PANTHER" id="PTHR28598">
    <property type="entry name" value="STAGA COMPLEX 65 SUBUNIT GAMMA"/>
    <property type="match status" value="1"/>
</dbReference>
<dbReference type="InParanoid" id="A0A6J0BFW5"/>
<keyword evidence="2" id="KW-0805">Transcription regulation</keyword>
<dbReference type="GO" id="GO:0005634">
    <property type="term" value="C:nucleus"/>
    <property type="evidence" value="ECO:0007669"/>
    <property type="project" value="UniProtKB-SubCell"/>
</dbReference>
<comment type="subcellular location">
    <subcellularLocation>
        <location evidence="1">Nucleus</location>
    </subcellularLocation>
</comment>
<dbReference type="OrthoDB" id="6021257at2759"/>
<feature type="region of interest" description="Disordered" evidence="5">
    <location>
        <begin position="306"/>
        <end position="341"/>
    </location>
</feature>
<dbReference type="Pfam" id="PF07524">
    <property type="entry name" value="Bromo_TP"/>
    <property type="match status" value="1"/>
</dbReference>
<reference evidence="8" key="1">
    <citation type="submission" date="2025-08" db="UniProtKB">
        <authorList>
            <consortium name="RefSeq"/>
        </authorList>
    </citation>
    <scope>IDENTIFICATION</scope>
    <source>
        <tissue evidence="8">Thorax and Abdomen</tissue>
    </source>
</reference>
<keyword evidence="3" id="KW-0804">Transcription</keyword>
<keyword evidence="4" id="KW-0539">Nucleus</keyword>
<dbReference type="KEGG" id="nlo:107219563"/>
<feature type="compositionally biased region" description="Acidic residues" evidence="5">
    <location>
        <begin position="308"/>
        <end position="318"/>
    </location>
</feature>
<evidence type="ECO:0000256" key="5">
    <source>
        <dbReference type="SAM" id="MobiDB-lite"/>
    </source>
</evidence>
<feature type="compositionally biased region" description="Basic and acidic residues" evidence="5">
    <location>
        <begin position="117"/>
        <end position="133"/>
    </location>
</feature>
<dbReference type="InterPro" id="IPR039460">
    <property type="entry name" value="SUPT7L/Spt7"/>
</dbReference>
<dbReference type="GO" id="GO:0000124">
    <property type="term" value="C:SAGA complex"/>
    <property type="evidence" value="ECO:0007669"/>
    <property type="project" value="InterPro"/>
</dbReference>
<dbReference type="AlphaFoldDB" id="A0A6J0BFW5"/>
<dbReference type="GO" id="GO:0003713">
    <property type="term" value="F:transcription coactivator activity"/>
    <property type="evidence" value="ECO:0007669"/>
    <property type="project" value="TreeGrafter"/>
</dbReference>
<dbReference type="Proteomes" id="UP000829291">
    <property type="component" value="Chromosome 6"/>
</dbReference>
<accession>A0A6J0BFW5</accession>
<dbReference type="GO" id="GO:0046982">
    <property type="term" value="F:protein heterodimerization activity"/>
    <property type="evidence" value="ECO:0007669"/>
    <property type="project" value="InterPro"/>
</dbReference>
<proteinExistence type="predicted"/>
<protein>
    <submittedName>
        <fullName evidence="8">Uncharacterized protein LOC107219563 isoform X2</fullName>
    </submittedName>
</protein>
<dbReference type="CDD" id="cd06847">
    <property type="entry name" value="HFD_SUPT7L"/>
    <property type="match status" value="1"/>
</dbReference>
<evidence type="ECO:0000313" key="7">
    <source>
        <dbReference type="Proteomes" id="UP000829291"/>
    </source>
</evidence>
<keyword evidence="7" id="KW-1185">Reference proteome</keyword>
<evidence type="ECO:0000313" key="8">
    <source>
        <dbReference type="RefSeq" id="XP_015513306.2"/>
    </source>
</evidence>
<evidence type="ECO:0000256" key="1">
    <source>
        <dbReference type="ARBA" id="ARBA00004123"/>
    </source>
</evidence>
<feature type="region of interest" description="Disordered" evidence="5">
    <location>
        <begin position="116"/>
        <end position="136"/>
    </location>
</feature>
<organism evidence="8">
    <name type="scientific">Neodiprion lecontei</name>
    <name type="common">Redheaded pine sawfly</name>
    <dbReference type="NCBI Taxonomy" id="441921"/>
    <lineage>
        <taxon>Eukaryota</taxon>
        <taxon>Metazoa</taxon>
        <taxon>Ecdysozoa</taxon>
        <taxon>Arthropoda</taxon>
        <taxon>Hexapoda</taxon>
        <taxon>Insecta</taxon>
        <taxon>Pterygota</taxon>
        <taxon>Neoptera</taxon>
        <taxon>Endopterygota</taxon>
        <taxon>Hymenoptera</taxon>
        <taxon>Tenthredinoidea</taxon>
        <taxon>Diprionidae</taxon>
        <taxon>Diprioninae</taxon>
        <taxon>Neodiprion</taxon>
    </lineage>
</organism>